<gene>
    <name evidence="2" type="ORF">GDO78_021662</name>
</gene>
<dbReference type="EMBL" id="WNTK01067177">
    <property type="protein sequence ID" value="KAG9460466.1"/>
    <property type="molecule type" value="Genomic_DNA"/>
</dbReference>
<evidence type="ECO:0000313" key="2">
    <source>
        <dbReference type="EMBL" id="KAG9460466.1"/>
    </source>
</evidence>
<proteinExistence type="predicted"/>
<feature type="region of interest" description="Disordered" evidence="1">
    <location>
        <begin position="38"/>
        <end position="92"/>
    </location>
</feature>
<evidence type="ECO:0000256" key="1">
    <source>
        <dbReference type="SAM" id="MobiDB-lite"/>
    </source>
</evidence>
<sequence length="92" mass="10084">MLRLLLLAAGFCYRKSIRIVENTKMKFFPSMKLLHPAAGGGGTSSIPPDKLTRSCAAHRTTGDSSTWRYGGQHPGMSDREQLSASLWQEADS</sequence>
<keyword evidence="3" id="KW-1185">Reference proteome</keyword>
<dbReference type="AlphaFoldDB" id="A0A8J6EBN8"/>
<evidence type="ECO:0000313" key="3">
    <source>
        <dbReference type="Proteomes" id="UP000770717"/>
    </source>
</evidence>
<name>A0A8J6EBN8_ELECQ</name>
<protein>
    <submittedName>
        <fullName evidence="2">Uncharacterized protein</fullName>
    </submittedName>
</protein>
<reference evidence="2" key="1">
    <citation type="thesis" date="2020" institute="ProQuest LLC" country="789 East Eisenhower Parkway, Ann Arbor, MI, USA">
        <title>Comparative Genomics and Chromosome Evolution.</title>
        <authorList>
            <person name="Mudd A.B."/>
        </authorList>
    </citation>
    <scope>NUCLEOTIDE SEQUENCE</scope>
    <source>
        <strain evidence="2">HN-11 Male</strain>
        <tissue evidence="2">Kidney and liver</tissue>
    </source>
</reference>
<dbReference type="Proteomes" id="UP000770717">
    <property type="component" value="Unassembled WGS sequence"/>
</dbReference>
<organism evidence="2 3">
    <name type="scientific">Eleutherodactylus coqui</name>
    <name type="common">Puerto Rican coqui</name>
    <dbReference type="NCBI Taxonomy" id="57060"/>
    <lineage>
        <taxon>Eukaryota</taxon>
        <taxon>Metazoa</taxon>
        <taxon>Chordata</taxon>
        <taxon>Craniata</taxon>
        <taxon>Vertebrata</taxon>
        <taxon>Euteleostomi</taxon>
        <taxon>Amphibia</taxon>
        <taxon>Batrachia</taxon>
        <taxon>Anura</taxon>
        <taxon>Neobatrachia</taxon>
        <taxon>Hyloidea</taxon>
        <taxon>Eleutherodactylidae</taxon>
        <taxon>Eleutherodactylinae</taxon>
        <taxon>Eleutherodactylus</taxon>
        <taxon>Eleutherodactylus</taxon>
    </lineage>
</organism>
<accession>A0A8J6EBN8</accession>
<comment type="caution">
    <text evidence="2">The sequence shown here is derived from an EMBL/GenBank/DDBJ whole genome shotgun (WGS) entry which is preliminary data.</text>
</comment>